<keyword evidence="3" id="KW-1185">Reference proteome</keyword>
<dbReference type="RefSeq" id="WP_100210937.1">
    <property type="nucleotide sequence ID" value="NZ_CP138495.1"/>
</dbReference>
<dbReference type="GeneID" id="47722594"/>
<dbReference type="AlphaFoldDB" id="A0A2H1E803"/>
<reference evidence="2 3" key="1">
    <citation type="submission" date="2016-11" db="EMBL/GenBank/DDBJ databases">
        <authorList>
            <person name="Jaros S."/>
            <person name="Januszkiewicz K."/>
            <person name="Wedrychowicz H."/>
        </authorList>
    </citation>
    <scope>NUCLEOTIDE SEQUENCE [LARGE SCALE GENOMIC DNA]</scope>
    <source>
        <strain evidence="2">NCIMB 2154T</strain>
    </source>
</reference>
<proteinExistence type="predicted"/>
<accession>A0A2H1E803</accession>
<dbReference type="EMBL" id="LT634361">
    <property type="protein sequence ID" value="SFZ81274.1"/>
    <property type="molecule type" value="Genomic_DNA"/>
</dbReference>
<dbReference type="OrthoDB" id="1521695at2"/>
<dbReference type="STRING" id="1349785.GCA_000509405_00086"/>
<sequence>MPYLAGTTEESNVDTDVINDTTTGENTNTNTNDTDNSNTDTSNNSSSDSSTTNTTDTTNSNSGTNTTTDTNAIENGSTDTNNTTSSTTEKEVVIEHNGKSYKNKDIIEVPYSRELDLQTFELKNIDKDSNRIEWSLHKDFEAISAEKYLGKGERISTDVRDIGGAIVLQGAYWSSASSYTNGDSKKIRVLLKIPRKEFELEELVALHQGKRLAKSGEILYLLHPSTSYEDYKKVDYGIKISPRLKEKEIPKYHIQWSFDTNKNPEYYGKKTFTRNLRARDVKYVTSVHIGSPNKLEKSVDVKWVKQYDNSFNYLSKFNKVLVFLEQFNRIAKRFNTLLPCEGSILGNYEALAGAKKIAFNLKGYNEEDKESRELFDVLQTTLKLQSASLANFECGKNIGYLGVSIGKIYGGIDLGANINFIYKLKTKNETGKSVNQAFIDGGFNLTSSFGFKSNEVIDKYFYAKAAIELSIGTKTEYPYNNKNYLIGNYLYLGRTNFVVDGYVDTWLTGREAFNFKFLIFDSSWKSKKRLVFDLKNKNIYLE</sequence>
<organism evidence="2 3">
    <name type="scientific">Tenacibaculum maritimum NCIMB 2154</name>
    <dbReference type="NCBI Taxonomy" id="1349785"/>
    <lineage>
        <taxon>Bacteria</taxon>
        <taxon>Pseudomonadati</taxon>
        <taxon>Bacteroidota</taxon>
        <taxon>Flavobacteriia</taxon>
        <taxon>Flavobacteriales</taxon>
        <taxon>Flavobacteriaceae</taxon>
        <taxon>Tenacibaculum</taxon>
    </lineage>
</organism>
<dbReference type="Proteomes" id="UP000231564">
    <property type="component" value="Chromosome MARIT"/>
</dbReference>
<dbReference type="KEGG" id="tmar:MARIT_1027"/>
<protein>
    <submittedName>
        <fullName evidence="2">Uncharacterized protein</fullName>
    </submittedName>
</protein>
<evidence type="ECO:0000313" key="3">
    <source>
        <dbReference type="Proteomes" id="UP000231564"/>
    </source>
</evidence>
<evidence type="ECO:0000256" key="1">
    <source>
        <dbReference type="SAM" id="MobiDB-lite"/>
    </source>
</evidence>
<feature type="compositionally biased region" description="Low complexity" evidence="1">
    <location>
        <begin position="14"/>
        <end position="87"/>
    </location>
</feature>
<evidence type="ECO:0000313" key="2">
    <source>
        <dbReference type="EMBL" id="SFZ81274.1"/>
    </source>
</evidence>
<feature type="region of interest" description="Disordered" evidence="1">
    <location>
        <begin position="1"/>
        <end position="96"/>
    </location>
</feature>
<gene>
    <name evidence="2" type="ORF">MARIT_1027</name>
</gene>
<name>A0A2H1E803_9FLAO</name>